<reference evidence="3" key="1">
    <citation type="submission" date="2016-10" db="EMBL/GenBank/DDBJ databases">
        <authorList>
            <person name="Varghese N."/>
            <person name="Submissions S."/>
        </authorList>
    </citation>
    <scope>NUCLEOTIDE SEQUENCE [LARGE SCALE GENOMIC DNA]</scope>
    <source>
        <strain evidence="3">DSM 17044</strain>
    </source>
</reference>
<keyword evidence="3" id="KW-1185">Reference proteome</keyword>
<protein>
    <submittedName>
        <fullName evidence="2">YD repeat-containing protein</fullName>
    </submittedName>
</protein>
<evidence type="ECO:0000256" key="1">
    <source>
        <dbReference type="SAM" id="MobiDB-lite"/>
    </source>
</evidence>
<dbReference type="AlphaFoldDB" id="A0A1H7FVG1"/>
<name>A0A1H7FVG1_STIAU</name>
<feature type="region of interest" description="Disordered" evidence="1">
    <location>
        <begin position="394"/>
        <end position="429"/>
    </location>
</feature>
<accession>A0A1H7FVG1</accession>
<feature type="region of interest" description="Disordered" evidence="1">
    <location>
        <begin position="22"/>
        <end position="85"/>
    </location>
</feature>
<proteinExistence type="predicted"/>
<feature type="compositionally biased region" description="Pro residues" evidence="1">
    <location>
        <begin position="27"/>
        <end position="55"/>
    </location>
</feature>
<evidence type="ECO:0000313" key="2">
    <source>
        <dbReference type="EMBL" id="SEK27365.1"/>
    </source>
</evidence>
<evidence type="ECO:0000313" key="3">
    <source>
        <dbReference type="Proteomes" id="UP000182719"/>
    </source>
</evidence>
<dbReference type="OrthoDB" id="5524945at2"/>
<dbReference type="PROSITE" id="PS51257">
    <property type="entry name" value="PROKAR_LIPOPROTEIN"/>
    <property type="match status" value="1"/>
</dbReference>
<dbReference type="EMBL" id="FOAP01000001">
    <property type="protein sequence ID" value="SEK27365.1"/>
    <property type="molecule type" value="Genomic_DNA"/>
</dbReference>
<gene>
    <name evidence="2" type="ORF">SAMN05444354_101161</name>
</gene>
<dbReference type="Proteomes" id="UP000182719">
    <property type="component" value="Unassembled WGS sequence"/>
</dbReference>
<feature type="compositionally biased region" description="Basic and acidic residues" evidence="1">
    <location>
        <begin position="418"/>
        <end position="429"/>
    </location>
</feature>
<sequence length="429" mass="48535">MRGYRGWVGWVMCAVLAGCGTTREDPLPPPVEETPVPAEPPAGSPPTGEMPPETPENPETEPTVPQVEPLPPPGDVPPVSAGLDGKPTLSPVACVPWTGSVPPRRATACEGTSVFADGHREVGRYDADSRLLELRTYQPDGSLKKLERHTFENGRETLSRIEEPPLASWEQSAWEYDAKGRIQKRTDTFSFPPEDSVVYEYVRDANGRLERIDRRPASDRHTPIFYQYNAAGQLVAIDSHPNCDMEVARCETFTYWPNGKVREDAWDNDYDASFTHQYDDRGNLVDEQEYGFESNRHTVSSYDSAGRLFRIWEKKGVYVYDHEFINTFYYDASGLLLLERLGKDFTQPSGSNPSDPRVTTQVRTTRRLTYLCGTKIVWLDEWDSNGDGVVDARRTHERDAQGRLKHEEYSGTPGMDEGPVRRDFKYECE</sequence>
<organism evidence="2 3">
    <name type="scientific">Stigmatella aurantiaca</name>
    <dbReference type="NCBI Taxonomy" id="41"/>
    <lineage>
        <taxon>Bacteria</taxon>
        <taxon>Pseudomonadati</taxon>
        <taxon>Myxococcota</taxon>
        <taxon>Myxococcia</taxon>
        <taxon>Myxococcales</taxon>
        <taxon>Cystobacterineae</taxon>
        <taxon>Archangiaceae</taxon>
        <taxon>Stigmatella</taxon>
    </lineage>
</organism>
<dbReference type="Gene3D" id="2.180.10.10">
    <property type="entry name" value="RHS repeat-associated core"/>
    <property type="match status" value="1"/>
</dbReference>
<feature type="compositionally biased region" description="Basic and acidic residues" evidence="1">
    <location>
        <begin position="394"/>
        <end position="409"/>
    </location>
</feature>